<organism evidence="21 22">
    <name type="scientific">Arachis hypogaea</name>
    <name type="common">Peanut</name>
    <dbReference type="NCBI Taxonomy" id="3818"/>
    <lineage>
        <taxon>Eukaryota</taxon>
        <taxon>Viridiplantae</taxon>
        <taxon>Streptophyta</taxon>
        <taxon>Embryophyta</taxon>
        <taxon>Tracheophyta</taxon>
        <taxon>Spermatophyta</taxon>
        <taxon>Magnoliopsida</taxon>
        <taxon>eudicotyledons</taxon>
        <taxon>Gunneridae</taxon>
        <taxon>Pentapetalae</taxon>
        <taxon>rosids</taxon>
        <taxon>fabids</taxon>
        <taxon>Fabales</taxon>
        <taxon>Fabaceae</taxon>
        <taxon>Papilionoideae</taxon>
        <taxon>50 kb inversion clade</taxon>
        <taxon>dalbergioids sensu lato</taxon>
        <taxon>Dalbergieae</taxon>
        <taxon>Pterocarpus clade</taxon>
        <taxon>Arachis</taxon>
    </lineage>
</organism>
<dbReference type="SUPFAM" id="SSF56112">
    <property type="entry name" value="Protein kinase-like (PK-like)"/>
    <property type="match status" value="1"/>
</dbReference>
<evidence type="ECO:0000256" key="8">
    <source>
        <dbReference type="ARBA" id="ARBA00022729"/>
    </source>
</evidence>
<dbReference type="EMBL" id="SDMP01000009">
    <property type="protein sequence ID" value="RYR40607.1"/>
    <property type="molecule type" value="Genomic_DNA"/>
</dbReference>
<keyword evidence="9" id="KW-0677">Repeat</keyword>
<evidence type="ECO:0000256" key="2">
    <source>
        <dbReference type="ARBA" id="ARBA00012513"/>
    </source>
</evidence>
<dbReference type="InterPro" id="IPR011009">
    <property type="entry name" value="Kinase-like_dom_sf"/>
</dbReference>
<evidence type="ECO:0000259" key="20">
    <source>
        <dbReference type="PROSITE" id="PS50011"/>
    </source>
</evidence>
<dbReference type="Gene3D" id="3.30.200.20">
    <property type="entry name" value="Phosphorylase Kinase, domain 1"/>
    <property type="match status" value="1"/>
</dbReference>
<keyword evidence="8" id="KW-0732">Signal</keyword>
<evidence type="ECO:0000313" key="22">
    <source>
        <dbReference type="Proteomes" id="UP000289738"/>
    </source>
</evidence>
<sequence>MRRDVMLVYRYKDDPYDRIWEPYWDDRWTQLSSGLSNDGLNLNSFKPPAVVMETAATPKNATDSLDFQWEDDYTDNNETQHQYYFYLYFAELRKLGANQTSSFNITLNDSPWARMELVYGITYTRCNLNPWFGHKNYHISLFRTESSSLPPIINALEIYLVKDFSSQLETQKDDVDAVTNMKRTYKVDSRNWEGDPCAPIAYKWQGVDCTSYDGFLRITSLNLSSSGLTGHIAADISKLTMLKSLDLSDNELSGTIPSFLAQLQSLEYLNLANNNLTGSVSNELLQKQSDGLLSLSVGQNPNLCASTSCISQSNDTRKKENNAVIAVVTSIAGILLLLVIIAAVIIFRQRKQYAAARNSILGKPRSSIKGSELESKQRQYSFNEVVKMTNNFDRILGRGGFGTVYHGFIEDIQVAVKMLSLSSVHGYQQFVAEVKLLMRVHHRNLTSLVGYCNEETNIGLIYEYMANGNLDEHLSGKNNRGTSLNWEDRLQIALDAAQGLEYLHNGCKPPIIHIDVKCTNILLNENFHAKLADFGLSKCFVTDGDTHVSTIVAGTPGYLDPEYTTSNRLTEKSDVYSFGVVLLRIITGQAVIIVREDMIHHISQRVNSMVAEGDITKVVDSRLQGDFDSNSAWRAVEIAMASVSTISMERPYMSDIVKELKECLAAELAREHNSCDLQNKDLFGQVSLNLISTDITPLAR</sequence>
<dbReference type="Pfam" id="PF12819">
    <property type="entry name" value="Malectin_like"/>
    <property type="match status" value="1"/>
</dbReference>
<name>A0A445BPK1_ARAHY</name>
<dbReference type="Proteomes" id="UP000289738">
    <property type="component" value="Chromosome A09"/>
</dbReference>
<feature type="domain" description="Protein kinase" evidence="20">
    <location>
        <begin position="390"/>
        <end position="653"/>
    </location>
</feature>
<keyword evidence="4" id="KW-0597">Phosphoprotein</keyword>
<proteinExistence type="predicted"/>
<keyword evidence="13 19" id="KW-1133">Transmembrane helix</keyword>
<evidence type="ECO:0000256" key="16">
    <source>
        <dbReference type="ARBA" id="ARBA00047899"/>
    </source>
</evidence>
<keyword evidence="22" id="KW-1185">Reference proteome</keyword>
<comment type="caution">
    <text evidence="21">The sequence shown here is derived from an EMBL/GenBank/DDBJ whole genome shotgun (WGS) entry which is preliminary data.</text>
</comment>
<keyword evidence="3" id="KW-0723">Serine/threonine-protein kinase</keyword>
<evidence type="ECO:0000256" key="19">
    <source>
        <dbReference type="SAM" id="Phobius"/>
    </source>
</evidence>
<dbReference type="SMART" id="SM00220">
    <property type="entry name" value="S_TKc"/>
    <property type="match status" value="1"/>
</dbReference>
<dbReference type="PROSITE" id="PS51450">
    <property type="entry name" value="LRR"/>
    <property type="match status" value="1"/>
</dbReference>
<dbReference type="PRINTS" id="PR00019">
    <property type="entry name" value="LEURICHRPT"/>
</dbReference>
<dbReference type="PANTHER" id="PTHR45631:SF202">
    <property type="entry name" value="SENESCENCE-INDUCED RECEPTOR-LIKE SERINE_THREONINE-PROTEIN KINASE"/>
    <property type="match status" value="1"/>
</dbReference>
<comment type="catalytic activity">
    <reaction evidence="16">
        <text>L-threonyl-[protein] + ATP = O-phospho-L-threonyl-[protein] + ADP + H(+)</text>
        <dbReference type="Rhea" id="RHEA:46608"/>
        <dbReference type="Rhea" id="RHEA-COMP:11060"/>
        <dbReference type="Rhea" id="RHEA-COMP:11605"/>
        <dbReference type="ChEBI" id="CHEBI:15378"/>
        <dbReference type="ChEBI" id="CHEBI:30013"/>
        <dbReference type="ChEBI" id="CHEBI:30616"/>
        <dbReference type="ChEBI" id="CHEBI:61977"/>
        <dbReference type="ChEBI" id="CHEBI:456216"/>
        <dbReference type="EC" id="2.7.11.1"/>
    </reaction>
</comment>
<dbReference type="Pfam" id="PF07714">
    <property type="entry name" value="PK_Tyr_Ser-Thr"/>
    <property type="match status" value="1"/>
</dbReference>
<evidence type="ECO:0000313" key="21">
    <source>
        <dbReference type="EMBL" id="RYR40607.1"/>
    </source>
</evidence>
<evidence type="ECO:0000256" key="13">
    <source>
        <dbReference type="ARBA" id="ARBA00022989"/>
    </source>
</evidence>
<dbReference type="GO" id="GO:0004674">
    <property type="term" value="F:protein serine/threonine kinase activity"/>
    <property type="evidence" value="ECO:0007669"/>
    <property type="project" value="UniProtKB-KW"/>
</dbReference>
<dbReference type="GO" id="GO:0016020">
    <property type="term" value="C:membrane"/>
    <property type="evidence" value="ECO:0007669"/>
    <property type="project" value="UniProtKB-SubCell"/>
</dbReference>
<evidence type="ECO:0000256" key="9">
    <source>
        <dbReference type="ARBA" id="ARBA00022737"/>
    </source>
</evidence>
<evidence type="ECO:0000256" key="1">
    <source>
        <dbReference type="ARBA" id="ARBA00004167"/>
    </source>
</evidence>
<keyword evidence="5" id="KW-0433">Leucine-rich repeat</keyword>
<dbReference type="AlphaFoldDB" id="A0A445BPK1"/>
<evidence type="ECO:0000256" key="18">
    <source>
        <dbReference type="PROSITE-ProRule" id="PRU10141"/>
    </source>
</evidence>
<keyword evidence="15" id="KW-0675">Receptor</keyword>
<dbReference type="InterPro" id="IPR024788">
    <property type="entry name" value="Malectin-like_Carb-bd_dom"/>
</dbReference>
<protein>
    <recommendedName>
        <fullName evidence="2">non-specific serine/threonine protein kinase</fullName>
        <ecNumber evidence="2">2.7.11.1</ecNumber>
    </recommendedName>
</protein>
<dbReference type="InterPro" id="IPR008271">
    <property type="entry name" value="Ser/Thr_kinase_AS"/>
</dbReference>
<evidence type="ECO:0000256" key="3">
    <source>
        <dbReference type="ARBA" id="ARBA00022527"/>
    </source>
</evidence>
<feature type="binding site" evidence="18">
    <location>
        <position position="417"/>
    </location>
    <ligand>
        <name>ATP</name>
        <dbReference type="ChEBI" id="CHEBI:30616"/>
    </ligand>
</feature>
<dbReference type="InterPro" id="IPR001611">
    <property type="entry name" value="Leu-rich_rpt"/>
</dbReference>
<keyword evidence="7 19" id="KW-0812">Transmembrane</keyword>
<dbReference type="FunFam" id="3.80.10.10:FF:000129">
    <property type="entry name" value="Leucine-rich repeat receptor-like kinase"/>
    <property type="match status" value="1"/>
</dbReference>
<keyword evidence="11" id="KW-0418">Kinase</keyword>
<dbReference type="SUPFAM" id="SSF52058">
    <property type="entry name" value="L domain-like"/>
    <property type="match status" value="1"/>
</dbReference>
<evidence type="ECO:0000256" key="15">
    <source>
        <dbReference type="ARBA" id="ARBA00023170"/>
    </source>
</evidence>
<dbReference type="InterPro" id="IPR017441">
    <property type="entry name" value="Protein_kinase_ATP_BS"/>
</dbReference>
<dbReference type="FunFam" id="3.30.200.20:FF:000394">
    <property type="entry name" value="Leucine-rich repeat receptor-like protein kinase"/>
    <property type="match status" value="1"/>
</dbReference>
<keyword evidence="6" id="KW-0808">Transferase</keyword>
<dbReference type="Gene3D" id="3.80.10.10">
    <property type="entry name" value="Ribonuclease Inhibitor"/>
    <property type="match status" value="1"/>
</dbReference>
<evidence type="ECO:0000256" key="12">
    <source>
        <dbReference type="ARBA" id="ARBA00022840"/>
    </source>
</evidence>
<evidence type="ECO:0000256" key="14">
    <source>
        <dbReference type="ARBA" id="ARBA00023136"/>
    </source>
</evidence>
<evidence type="ECO:0000256" key="11">
    <source>
        <dbReference type="ARBA" id="ARBA00022777"/>
    </source>
</evidence>
<keyword evidence="10 18" id="KW-0547">Nucleotide-binding</keyword>
<dbReference type="EC" id="2.7.11.1" evidence="2"/>
<reference evidence="21 22" key="1">
    <citation type="submission" date="2019-01" db="EMBL/GenBank/DDBJ databases">
        <title>Sequencing of cultivated peanut Arachis hypogaea provides insights into genome evolution and oil improvement.</title>
        <authorList>
            <person name="Chen X."/>
        </authorList>
    </citation>
    <scope>NUCLEOTIDE SEQUENCE [LARGE SCALE GENOMIC DNA]</scope>
    <source>
        <strain evidence="22">cv. Fuhuasheng</strain>
        <tissue evidence="21">Leaves</tissue>
    </source>
</reference>
<dbReference type="PANTHER" id="PTHR45631">
    <property type="entry name" value="OS07G0107800 PROTEIN-RELATED"/>
    <property type="match status" value="1"/>
</dbReference>
<dbReference type="PROSITE" id="PS00107">
    <property type="entry name" value="PROTEIN_KINASE_ATP"/>
    <property type="match status" value="1"/>
</dbReference>
<comment type="subcellular location">
    <subcellularLocation>
        <location evidence="1">Membrane</location>
        <topology evidence="1">Single-pass membrane protein</topology>
    </subcellularLocation>
</comment>
<keyword evidence="14 19" id="KW-0472">Membrane</keyword>
<keyword evidence="12 18" id="KW-0067">ATP-binding</keyword>
<comment type="catalytic activity">
    <reaction evidence="17">
        <text>L-seryl-[protein] + ATP = O-phospho-L-seryl-[protein] + ADP + H(+)</text>
        <dbReference type="Rhea" id="RHEA:17989"/>
        <dbReference type="Rhea" id="RHEA-COMP:9863"/>
        <dbReference type="Rhea" id="RHEA-COMP:11604"/>
        <dbReference type="ChEBI" id="CHEBI:15378"/>
        <dbReference type="ChEBI" id="CHEBI:29999"/>
        <dbReference type="ChEBI" id="CHEBI:30616"/>
        <dbReference type="ChEBI" id="CHEBI:83421"/>
        <dbReference type="ChEBI" id="CHEBI:456216"/>
        <dbReference type="EC" id="2.7.11.1"/>
    </reaction>
</comment>
<dbReference type="FunFam" id="1.10.510.10:FF:000146">
    <property type="entry name" value="LRR receptor-like serine/threonine-protein kinase IOS1"/>
    <property type="match status" value="1"/>
</dbReference>
<dbReference type="Gene3D" id="1.10.510.10">
    <property type="entry name" value="Transferase(Phosphotransferase) domain 1"/>
    <property type="match status" value="1"/>
</dbReference>
<feature type="transmembrane region" description="Helical" evidence="19">
    <location>
        <begin position="323"/>
        <end position="347"/>
    </location>
</feature>
<dbReference type="STRING" id="3818.A0A445BPK1"/>
<dbReference type="InterPro" id="IPR000719">
    <property type="entry name" value="Prot_kinase_dom"/>
</dbReference>
<evidence type="ECO:0000256" key="7">
    <source>
        <dbReference type="ARBA" id="ARBA00022692"/>
    </source>
</evidence>
<dbReference type="PROSITE" id="PS00108">
    <property type="entry name" value="PROTEIN_KINASE_ST"/>
    <property type="match status" value="1"/>
</dbReference>
<dbReference type="GO" id="GO:0005524">
    <property type="term" value="F:ATP binding"/>
    <property type="evidence" value="ECO:0007669"/>
    <property type="project" value="UniProtKB-UniRule"/>
</dbReference>
<dbReference type="InterPro" id="IPR032675">
    <property type="entry name" value="LRR_dom_sf"/>
</dbReference>
<gene>
    <name evidence="21" type="ORF">Ahy_A09g046360</name>
</gene>
<accession>A0A445BPK1</accession>
<evidence type="ECO:0000256" key="6">
    <source>
        <dbReference type="ARBA" id="ARBA00022679"/>
    </source>
</evidence>
<dbReference type="Pfam" id="PF13855">
    <property type="entry name" value="LRR_8"/>
    <property type="match status" value="1"/>
</dbReference>
<evidence type="ECO:0000256" key="17">
    <source>
        <dbReference type="ARBA" id="ARBA00048679"/>
    </source>
</evidence>
<evidence type="ECO:0000256" key="4">
    <source>
        <dbReference type="ARBA" id="ARBA00022553"/>
    </source>
</evidence>
<evidence type="ECO:0000256" key="10">
    <source>
        <dbReference type="ARBA" id="ARBA00022741"/>
    </source>
</evidence>
<evidence type="ECO:0000256" key="5">
    <source>
        <dbReference type="ARBA" id="ARBA00022614"/>
    </source>
</evidence>
<dbReference type="InterPro" id="IPR001245">
    <property type="entry name" value="Ser-Thr/Tyr_kinase_cat_dom"/>
</dbReference>
<dbReference type="PROSITE" id="PS50011">
    <property type="entry name" value="PROTEIN_KINASE_DOM"/>
    <property type="match status" value="1"/>
</dbReference>